<dbReference type="Gene3D" id="2.150.10.10">
    <property type="entry name" value="Serralysin-like metalloprotease, C-terminal"/>
    <property type="match status" value="1"/>
</dbReference>
<dbReference type="RefSeq" id="WP_304378506.1">
    <property type="nucleotide sequence ID" value="NZ_JAUOZU010000019.1"/>
</dbReference>
<dbReference type="PROSITE" id="PS00330">
    <property type="entry name" value="HEMOLYSIN_CALCIUM"/>
    <property type="match status" value="2"/>
</dbReference>
<protein>
    <recommendedName>
        <fullName evidence="1">RapA2 cadherin-like domain-containing protein</fullName>
    </recommendedName>
</protein>
<dbReference type="EMBL" id="JAUOZU010000019">
    <property type="protein sequence ID" value="MDO6966579.1"/>
    <property type="molecule type" value="Genomic_DNA"/>
</dbReference>
<accession>A0ABT8YTA3</accession>
<dbReference type="Proteomes" id="UP001174932">
    <property type="component" value="Unassembled WGS sequence"/>
</dbReference>
<reference evidence="2" key="2">
    <citation type="submission" date="2023-07" db="EMBL/GenBank/DDBJ databases">
        <authorList>
            <person name="Shen H."/>
        </authorList>
    </citation>
    <scope>NUCLEOTIDE SEQUENCE</scope>
    <source>
        <strain evidence="2">TNR-22</strain>
    </source>
</reference>
<dbReference type="InterPro" id="IPR001343">
    <property type="entry name" value="Hemolysn_Ca-bd"/>
</dbReference>
<dbReference type="InterPro" id="IPR040853">
    <property type="entry name" value="RapA2_cadherin-like"/>
</dbReference>
<comment type="caution">
    <text evidence="2">The sequence shown here is derived from an EMBL/GenBank/DDBJ whole genome shotgun (WGS) entry which is preliminary data.</text>
</comment>
<dbReference type="Pfam" id="PF00353">
    <property type="entry name" value="HemolysinCabind"/>
    <property type="match status" value="2"/>
</dbReference>
<evidence type="ECO:0000313" key="2">
    <source>
        <dbReference type="EMBL" id="MDO6966579.1"/>
    </source>
</evidence>
<keyword evidence="3" id="KW-1185">Reference proteome</keyword>
<dbReference type="InterPro" id="IPR011049">
    <property type="entry name" value="Serralysin-like_metalloprot_C"/>
</dbReference>
<proteinExistence type="predicted"/>
<feature type="domain" description="RapA2 cadherin-like" evidence="1">
    <location>
        <begin position="1194"/>
        <end position="1250"/>
    </location>
</feature>
<organism evidence="2 3">
    <name type="scientific">Rhizobium alvei</name>
    <dbReference type="NCBI Taxonomy" id="1132659"/>
    <lineage>
        <taxon>Bacteria</taxon>
        <taxon>Pseudomonadati</taxon>
        <taxon>Pseudomonadota</taxon>
        <taxon>Alphaproteobacteria</taxon>
        <taxon>Hyphomicrobiales</taxon>
        <taxon>Rhizobiaceae</taxon>
        <taxon>Rhizobium/Agrobacterium group</taxon>
        <taxon>Rhizobium</taxon>
    </lineage>
</organism>
<gene>
    <name evidence="2" type="ORF">Q4481_21700</name>
</gene>
<evidence type="ECO:0000313" key="3">
    <source>
        <dbReference type="Proteomes" id="UP001174932"/>
    </source>
</evidence>
<evidence type="ECO:0000259" key="1">
    <source>
        <dbReference type="Pfam" id="PF17803"/>
    </source>
</evidence>
<reference evidence="2" key="1">
    <citation type="journal article" date="2015" name="Int. J. Syst. Evol. Microbiol.">
        <title>Rhizobium alvei sp. nov., isolated from a freshwater river.</title>
        <authorList>
            <person name="Sheu S.Y."/>
            <person name="Huang H.W."/>
            <person name="Young C.C."/>
            <person name="Chen W.M."/>
        </authorList>
    </citation>
    <scope>NUCLEOTIDE SEQUENCE</scope>
    <source>
        <strain evidence="2">TNR-22</strain>
    </source>
</reference>
<name>A0ABT8YTA3_9HYPH</name>
<dbReference type="PRINTS" id="PR00313">
    <property type="entry name" value="CABNDNGRPT"/>
</dbReference>
<sequence>MSSYSSIAALVATGTTAFDLDDGDELVLTVEEAQTLVASGVTFASGDAVGVTDLAANIEELTESEISELGALGVTTVLGSDRQLGLTLTQLAAYSTETIAINSEYATYSETSAEIAVNTATAGYEATPDLTILSDGSYVLSWRSNVSGDNEVHAQIYDANGNAVGNNLVLNNPDYNFGGGKIVALSDGGFAVYWAEYTAGYSAQNIYAIYYDGDGNAQTGQIAVSTASGYKNDLQAILLNDGSLAFSWSNSSSVGYTQLVNAAGVLVGGENQIASSMNMTNYGSASIALPDGSFVVSYGANDGDGYEIFFQIVDATGNDVGTPVQVNVYETGRQSDPAVTALANGGFVIVWGGEYDTDAEGIHQRVYDSSGNPLTGEILVAETTVDAESLSVIALTGGGFVTIWTDYVKNAGESASYKDVLMTVYDADGNAVSDQVTVNSWLTGTQDDYNVTTLPDGGFVVTWVSNSSADGEDGGVFLQVFDANGDKVGDETHVNDYTTAAQSEPVITTFANGDFVISWSSFGQDGAGYGIYQKRYTHDTEVVSLTDSRSHLSALTVADVGRIADYGVTKITVSDGGAVTFKLDTALALLDIDGLVINGEDSITLTDTSSAFEALTATEIAALAAAGYTSFDVSDDTVSLDHDQLDAVIQNGITFADGDEVYASLSMAELKALDDSATGVISLATLGSLPVAAIDLTDDSGTISGYFASQLLIAGLKFVATDTVTLYDTGNVLVSLGGVNLSFLKTLGVTRMDASNDTIFTSYSDLTYFLEEGFSYGADDQITIFDWTNGYETLTAAEIADLAAAGVTEYQFAAATIKLSFAQLEAFSDQGISLTFDTDGGTLTLYDTSAVIETLDTDSIAMLASMSIATINLSDNAATLSLDQIVALNDRGLGFDAGDTITVSLSVAEAAALETTDISEITTIGASVITSDVAELELSAAQLDLLSGAGVAIDDEIIAVLSGDYSTLDGLSASALDAYEAAGVDIIELAASASVITGLSIGDVVDLGDKDVTRIDVTEDVLTITNWARATLMAVENISFASGDLITVSVSASKVADSDSDTLAILTDIKTDRVDISDTVLEFTYDLASQYAAAGLSFLSADEITATIGLSSALALTADDTDDLFDANVDELVIEADSDDIADLSVNQIAALGAAGITGIDLSDDAIVLSSAQKTALDLAGITFDNSDDLSIHQAPTVVNDSAKGLEGNAVTVAVLANDTAHDDLSLSVETASVGKGSGTVTINSDGTLTVRYTGPDIDGNQSAKVTVLYGAGDGIETTEGKLTVTFQAVTETLTGSGKNDKITGGAYGERIEGLGGNDRLFGLGGGDTIVGGQGNDTIIGGEGSDILTGNQGADRFLFNSVAEMGTKAKTADRITDFDNADLIVLSAIDANTARSGNQAFTFIGTKSFSGTAGELQATRTDDGYLLSVDTNGDGKGDGYLHLLTDLTLNKQDFSL</sequence>
<dbReference type="Pfam" id="PF17803">
    <property type="entry name" value="Cadherin_4"/>
    <property type="match status" value="1"/>
</dbReference>
<dbReference type="SUPFAM" id="SSF51120">
    <property type="entry name" value="beta-Roll"/>
    <property type="match status" value="1"/>
</dbReference>
<dbReference type="InterPro" id="IPR018511">
    <property type="entry name" value="Hemolysin-typ_Ca-bd_CS"/>
</dbReference>